<name>A0A0C1KVC1_9BACT</name>
<dbReference type="InterPro" id="IPR045247">
    <property type="entry name" value="Oye-like"/>
</dbReference>
<dbReference type="AlphaFoldDB" id="A0A0C1KVC1"/>
<organism evidence="5 6">
    <name type="scientific">Flavihumibacter solisilvae</name>
    <dbReference type="NCBI Taxonomy" id="1349421"/>
    <lineage>
        <taxon>Bacteria</taxon>
        <taxon>Pseudomonadati</taxon>
        <taxon>Bacteroidota</taxon>
        <taxon>Chitinophagia</taxon>
        <taxon>Chitinophagales</taxon>
        <taxon>Chitinophagaceae</taxon>
        <taxon>Flavihumibacter</taxon>
    </lineage>
</organism>
<dbReference type="GO" id="GO:0016628">
    <property type="term" value="F:oxidoreductase activity, acting on the CH-CH group of donors, NAD or NADP as acceptor"/>
    <property type="evidence" value="ECO:0007669"/>
    <property type="project" value="UniProtKB-ARBA"/>
</dbReference>
<dbReference type="Proteomes" id="UP000031408">
    <property type="component" value="Unassembled WGS sequence"/>
</dbReference>
<dbReference type="OrthoDB" id="9772736at2"/>
<evidence type="ECO:0000256" key="1">
    <source>
        <dbReference type="ARBA" id="ARBA00001917"/>
    </source>
</evidence>
<proteinExistence type="inferred from homology"/>
<dbReference type="PANTHER" id="PTHR22893">
    <property type="entry name" value="NADH OXIDOREDUCTASE-RELATED"/>
    <property type="match status" value="1"/>
</dbReference>
<dbReference type="GO" id="GO:0010181">
    <property type="term" value="F:FMN binding"/>
    <property type="evidence" value="ECO:0007669"/>
    <property type="project" value="InterPro"/>
</dbReference>
<dbReference type="FunFam" id="3.20.20.70:FF:000059">
    <property type="entry name" value="N-ethylmaleimide reductase, FMN-linked"/>
    <property type="match status" value="1"/>
</dbReference>
<keyword evidence="6" id="KW-1185">Reference proteome</keyword>
<gene>
    <name evidence="5" type="ORF">OI18_22485</name>
</gene>
<dbReference type="Gene3D" id="3.20.20.70">
    <property type="entry name" value="Aldolase class I"/>
    <property type="match status" value="1"/>
</dbReference>
<keyword evidence="3" id="KW-0560">Oxidoreductase</keyword>
<dbReference type="PANTHER" id="PTHR22893:SF91">
    <property type="entry name" value="NADPH DEHYDROGENASE 2-RELATED"/>
    <property type="match status" value="1"/>
</dbReference>
<sequence length="366" mass="40071">MLFEQFAKGGFTLANRIVMAPMTRARNPNGVPNSMNATYYRQRSGSNGAGLVVTEGVAISPTSAGVLHIPGLYTSEQVDGWRKVTEAVHAAGSRIFAQLWHVGRVSHISIQPDGIQPVGPSEIQAANSFAWGYDEEGKESFVTASKPRALATGEVGEIARDFAIAAGNAIKAGFDGVELHGANGYLIEQFLNPVINTRTDQYGGSIENRSRFLLEIVDAAIETIGADKVAIRLTPYGGLHELPHYEEIEPTYQYLATELAKRKIAYIHIMDQQSRGSYALPDGFLARFRTWYDGIIILAGGMSKEKANTYLREGIVDLVGFGEPFIANPDLVVRLQNNWPLTIPDRSLHYGGGEKGYIDYEVYSKN</sequence>
<evidence type="ECO:0000256" key="2">
    <source>
        <dbReference type="ARBA" id="ARBA00005979"/>
    </source>
</evidence>
<evidence type="ECO:0000313" key="5">
    <source>
        <dbReference type="EMBL" id="KIC91306.1"/>
    </source>
</evidence>
<dbReference type="Pfam" id="PF00724">
    <property type="entry name" value="Oxidored_FMN"/>
    <property type="match status" value="1"/>
</dbReference>
<evidence type="ECO:0000259" key="4">
    <source>
        <dbReference type="Pfam" id="PF00724"/>
    </source>
</evidence>
<dbReference type="SUPFAM" id="SSF51395">
    <property type="entry name" value="FMN-linked oxidoreductases"/>
    <property type="match status" value="1"/>
</dbReference>
<dbReference type="InterPro" id="IPR013785">
    <property type="entry name" value="Aldolase_TIM"/>
</dbReference>
<reference evidence="5 6" key="1">
    <citation type="submission" date="2014-11" db="EMBL/GenBank/DDBJ databases">
        <title>Genome sequence of Flavihumibacter solisilvae 3-3.</title>
        <authorList>
            <person name="Zhou G."/>
            <person name="Li M."/>
            <person name="Wang G."/>
        </authorList>
    </citation>
    <scope>NUCLEOTIDE SEQUENCE [LARGE SCALE GENOMIC DNA]</scope>
    <source>
        <strain evidence="5 6">3-3</strain>
    </source>
</reference>
<comment type="caution">
    <text evidence="5">The sequence shown here is derived from an EMBL/GenBank/DDBJ whole genome shotgun (WGS) entry which is preliminary data.</text>
</comment>
<dbReference type="STRING" id="1349421.OI18_22485"/>
<feature type="domain" description="NADH:flavin oxidoreductase/NADH oxidase N-terminal" evidence="4">
    <location>
        <begin position="2"/>
        <end position="340"/>
    </location>
</feature>
<evidence type="ECO:0000256" key="3">
    <source>
        <dbReference type="ARBA" id="ARBA00023002"/>
    </source>
</evidence>
<accession>A0A0C1KVC1</accession>
<comment type="cofactor">
    <cofactor evidence="1">
        <name>FMN</name>
        <dbReference type="ChEBI" id="CHEBI:58210"/>
    </cofactor>
</comment>
<dbReference type="EMBL" id="JSVC01000042">
    <property type="protein sequence ID" value="KIC91306.1"/>
    <property type="molecule type" value="Genomic_DNA"/>
</dbReference>
<dbReference type="InterPro" id="IPR001155">
    <property type="entry name" value="OxRdtase_FMN_N"/>
</dbReference>
<protein>
    <submittedName>
        <fullName evidence="5">NADH:flavin oxidoreductase</fullName>
    </submittedName>
</protein>
<dbReference type="CDD" id="cd02933">
    <property type="entry name" value="OYE_like_FMN"/>
    <property type="match status" value="1"/>
</dbReference>
<evidence type="ECO:0000313" key="6">
    <source>
        <dbReference type="Proteomes" id="UP000031408"/>
    </source>
</evidence>
<comment type="similarity">
    <text evidence="2">Belongs to the NADH:flavin oxidoreductase/NADH oxidase family.</text>
</comment>
<dbReference type="GO" id="GO:0005829">
    <property type="term" value="C:cytosol"/>
    <property type="evidence" value="ECO:0007669"/>
    <property type="project" value="TreeGrafter"/>
</dbReference>